<keyword evidence="9" id="KW-1185">Reference proteome</keyword>
<evidence type="ECO:0000256" key="4">
    <source>
        <dbReference type="ARBA" id="ARBA00022833"/>
    </source>
</evidence>
<dbReference type="CDD" id="cd18315">
    <property type="entry name" value="BTB_POZ_BAB-like"/>
    <property type="match status" value="1"/>
</dbReference>
<dbReference type="Gene3D" id="3.30.710.10">
    <property type="entry name" value="Potassium Channel Kv1.1, Chain A"/>
    <property type="match status" value="1"/>
</dbReference>
<dbReference type="InterPro" id="IPR051095">
    <property type="entry name" value="Dros_DevTransReg"/>
</dbReference>
<feature type="compositionally biased region" description="Basic residues" evidence="6">
    <location>
        <begin position="525"/>
        <end position="536"/>
    </location>
</feature>
<evidence type="ECO:0000313" key="8">
    <source>
        <dbReference type="EnsemblMetazoa" id="AAEL009250-PG"/>
    </source>
</evidence>
<dbReference type="PANTHER" id="PTHR23110:SF81">
    <property type="entry name" value="BTB-PROTEIN-VII, ISOFORM F-RELATED"/>
    <property type="match status" value="1"/>
</dbReference>
<dbReference type="InterPro" id="IPR000210">
    <property type="entry name" value="BTB/POZ_dom"/>
</dbReference>
<dbReference type="Gene3D" id="2.20.25.240">
    <property type="match status" value="1"/>
</dbReference>
<dbReference type="GO" id="GO:0005634">
    <property type="term" value="C:nucleus"/>
    <property type="evidence" value="ECO:0007669"/>
    <property type="project" value="UniProtKB-SubCell"/>
</dbReference>
<comment type="subcellular location">
    <subcellularLocation>
        <location evidence="1">Nucleus</location>
    </subcellularLocation>
</comment>
<dbReference type="SMART" id="SM00225">
    <property type="entry name" value="BTB"/>
    <property type="match status" value="1"/>
</dbReference>
<accession>A0A6I8THJ1</accession>
<protein>
    <recommendedName>
        <fullName evidence="7">BTB domain-containing protein</fullName>
    </recommendedName>
</protein>
<proteinExistence type="predicted"/>
<dbReference type="EnsemblMetazoa" id="AAEL009250-RF">
    <property type="protein sequence ID" value="AAEL009250-PF"/>
    <property type="gene ID" value="AAEL009250"/>
</dbReference>
<evidence type="ECO:0000313" key="9">
    <source>
        <dbReference type="Proteomes" id="UP000008820"/>
    </source>
</evidence>
<keyword evidence="4" id="KW-0862">Zinc</keyword>
<keyword evidence="2" id="KW-0479">Metal-binding</keyword>
<feature type="domain" description="BTB" evidence="7">
    <location>
        <begin position="29"/>
        <end position="94"/>
    </location>
</feature>
<dbReference type="Pfam" id="PF00651">
    <property type="entry name" value="BTB"/>
    <property type="match status" value="1"/>
</dbReference>
<keyword evidence="3" id="KW-0863">Zinc-finger</keyword>
<feature type="compositionally biased region" description="Pro residues" evidence="6">
    <location>
        <begin position="537"/>
        <end position="554"/>
    </location>
</feature>
<dbReference type="GO" id="GO:0006357">
    <property type="term" value="P:regulation of transcription by RNA polymerase II"/>
    <property type="evidence" value="ECO:0007669"/>
    <property type="project" value="TreeGrafter"/>
</dbReference>
<feature type="region of interest" description="Disordered" evidence="6">
    <location>
        <begin position="180"/>
        <end position="200"/>
    </location>
</feature>
<feature type="region of interest" description="Disordered" evidence="6">
    <location>
        <begin position="423"/>
        <end position="623"/>
    </location>
</feature>
<organism evidence="8 9">
    <name type="scientific">Aedes aegypti</name>
    <name type="common">Yellowfever mosquito</name>
    <name type="synonym">Culex aegypti</name>
    <dbReference type="NCBI Taxonomy" id="7159"/>
    <lineage>
        <taxon>Eukaryota</taxon>
        <taxon>Metazoa</taxon>
        <taxon>Ecdysozoa</taxon>
        <taxon>Arthropoda</taxon>
        <taxon>Hexapoda</taxon>
        <taxon>Insecta</taxon>
        <taxon>Pterygota</taxon>
        <taxon>Neoptera</taxon>
        <taxon>Endopterygota</taxon>
        <taxon>Diptera</taxon>
        <taxon>Nematocera</taxon>
        <taxon>Culicoidea</taxon>
        <taxon>Culicidae</taxon>
        <taxon>Culicinae</taxon>
        <taxon>Aedini</taxon>
        <taxon>Aedes</taxon>
        <taxon>Stegomyia</taxon>
    </lineage>
</organism>
<dbReference type="Proteomes" id="UP000008820">
    <property type="component" value="Chromosome 1"/>
</dbReference>
<sequence>MDEFALCWNNFADNIASGFQNLYDRGDLVDVTIACDGKLLKAHKIVLAICSPYFQEMFMSNPCKHPIVVLKDVSVNVMQELLQFMYQGEVNVKHSELQCFMKIAETLQIKGLTASHKNDRSPTPSAGLTPILAHRSSSTSQLDPSKLNSYLTAAAKENLKRAAEATPEAFIGGYPIKATKRSSDSIDQDSNSDCMDNLSSDEAFIPASPQISMIEQSSSTATPSARQFDLANVKRETGAEGLSSPQQSPTNLATSAAAMGAAAAAAAAMKLGFSSTPTSASAALHPMFGGFDHTNSSFSGIATSLASISGNGSNSGPVSVAAGATGAGPGAGALKLTSMDYSGDYGSDYGKGGVPPGHMDIPAGPSITMLSSTSLLHNNCIFNRNNTVATQQGLKTYWLCKSYRVSMCRARCITHHGQVISSTGVHNHPPHMKGAHEFPHQPPQPPPPPPPPPPNLGPPAAPPPQSHEHHNVPPSLNNGAYYEFHHNPHYQPGPNHVAMGPPPHHDPSQYPMHQQPPPYSEIPPHNHHHHPHHPYHPHPPYVNPPMPPPQPPMNLQPSNDSQPSSSHHQQSESAAAPSNSIPEPEVPPDIKLIQLQPPVVPPVDSTGDGIPSEQLELKTEQLS</sequence>
<evidence type="ECO:0000256" key="2">
    <source>
        <dbReference type="ARBA" id="ARBA00022723"/>
    </source>
</evidence>
<dbReference type="SUPFAM" id="SSF54695">
    <property type="entry name" value="POZ domain"/>
    <property type="match status" value="1"/>
</dbReference>
<dbReference type="InterPro" id="IPR011333">
    <property type="entry name" value="SKP1/BTB/POZ_sf"/>
</dbReference>
<dbReference type="Pfam" id="PF04500">
    <property type="entry name" value="FLYWCH"/>
    <property type="match status" value="1"/>
</dbReference>
<reference evidence="8 9" key="1">
    <citation type="submission" date="2017-06" db="EMBL/GenBank/DDBJ databases">
        <title>Aedes aegypti genome working group (AGWG) sequencing and assembly.</title>
        <authorList>
            <consortium name="Aedes aegypti Genome Working Group (AGWG)"/>
            <person name="Matthews B.J."/>
        </authorList>
    </citation>
    <scope>NUCLEOTIDE SEQUENCE [LARGE SCALE GENOMIC DNA]</scope>
    <source>
        <strain evidence="8 9">LVP_AGWG</strain>
    </source>
</reference>
<keyword evidence="5" id="KW-0539">Nucleus</keyword>
<feature type="compositionally biased region" description="Pro residues" evidence="6">
    <location>
        <begin position="440"/>
        <end position="465"/>
    </location>
</feature>
<dbReference type="EnsemblMetazoa" id="AAEL009250-RG">
    <property type="protein sequence ID" value="AAEL009250-PG"/>
    <property type="gene ID" value="AAEL009250"/>
</dbReference>
<dbReference type="OrthoDB" id="2311693at2759"/>
<name>A0A6I8THJ1_AEDAE</name>
<evidence type="ECO:0000256" key="1">
    <source>
        <dbReference type="ARBA" id="ARBA00004123"/>
    </source>
</evidence>
<evidence type="ECO:0000256" key="5">
    <source>
        <dbReference type="ARBA" id="ARBA00023242"/>
    </source>
</evidence>
<evidence type="ECO:0000259" key="7">
    <source>
        <dbReference type="PROSITE" id="PS50097"/>
    </source>
</evidence>
<gene>
    <name evidence="8" type="primary">5571724</name>
</gene>
<dbReference type="InParanoid" id="A0A6I8THJ1"/>
<evidence type="ECO:0000256" key="6">
    <source>
        <dbReference type="SAM" id="MobiDB-lite"/>
    </source>
</evidence>
<feature type="compositionally biased region" description="Low complexity" evidence="6">
    <location>
        <begin position="556"/>
        <end position="578"/>
    </location>
</feature>
<evidence type="ECO:0000256" key="3">
    <source>
        <dbReference type="ARBA" id="ARBA00022771"/>
    </source>
</evidence>
<dbReference type="EnsemblMetazoa" id="AAEL009250-RE">
    <property type="protein sequence ID" value="AAEL009250-PE"/>
    <property type="gene ID" value="AAEL009250"/>
</dbReference>
<dbReference type="PROSITE" id="PS50097">
    <property type="entry name" value="BTB"/>
    <property type="match status" value="1"/>
</dbReference>
<dbReference type="InterPro" id="IPR007588">
    <property type="entry name" value="Znf_FLYWCH"/>
</dbReference>
<dbReference type="EnsemblMetazoa" id="AAEL009250-RC">
    <property type="protein sequence ID" value="AAEL009250-PC"/>
    <property type="gene ID" value="AAEL009250"/>
</dbReference>
<dbReference type="PANTHER" id="PTHR23110">
    <property type="entry name" value="BTB DOMAIN TRANSCRIPTION FACTOR"/>
    <property type="match status" value="1"/>
</dbReference>
<dbReference type="GO" id="GO:0008270">
    <property type="term" value="F:zinc ion binding"/>
    <property type="evidence" value="ECO:0007669"/>
    <property type="project" value="UniProtKB-KW"/>
</dbReference>
<reference evidence="8" key="2">
    <citation type="submission" date="2020-05" db="UniProtKB">
        <authorList>
            <consortium name="EnsemblMetazoa"/>
        </authorList>
    </citation>
    <scope>IDENTIFICATION</scope>
    <source>
        <strain evidence="8">LVP_AGWG</strain>
    </source>
</reference>
<dbReference type="AlphaFoldDB" id="A0A6I8THJ1"/>
<dbReference type="FunCoup" id="A0A6I8THJ1">
    <property type="interactions" value="243"/>
</dbReference>